<evidence type="ECO:0000256" key="4">
    <source>
        <dbReference type="ARBA" id="ARBA00023014"/>
    </source>
</evidence>
<dbReference type="InterPro" id="IPR007197">
    <property type="entry name" value="rSAM"/>
</dbReference>
<dbReference type="SFLD" id="SFLDG01098">
    <property type="entry name" value="Uncharacterised_Radical_SAM_Su"/>
    <property type="match status" value="1"/>
</dbReference>
<dbReference type="PROSITE" id="PS51918">
    <property type="entry name" value="RADICAL_SAM"/>
    <property type="match status" value="1"/>
</dbReference>
<keyword evidence="4" id="KW-0411">Iron-sulfur</keyword>
<keyword evidence="2" id="KW-0479">Metal-binding</keyword>
<name>A0A5B9DB60_9ARCH</name>
<evidence type="ECO:0000313" key="5">
    <source>
        <dbReference type="EMBL" id="QEE16231.2"/>
    </source>
</evidence>
<organism evidence="5 6">
    <name type="scientific">Promethearchaeum syntrophicum</name>
    <dbReference type="NCBI Taxonomy" id="2594042"/>
    <lineage>
        <taxon>Archaea</taxon>
        <taxon>Promethearchaeati</taxon>
        <taxon>Promethearchaeota</taxon>
        <taxon>Promethearchaeia</taxon>
        <taxon>Promethearchaeales</taxon>
        <taxon>Promethearchaeaceae</taxon>
        <taxon>Promethearchaeum</taxon>
    </lineage>
</organism>
<reference evidence="5 6" key="2">
    <citation type="journal article" date="2024" name="Int. J. Syst. Evol. Microbiol.">
        <title>Promethearchaeum syntrophicum gen. nov., sp. nov., an anaerobic, obligately syntrophic archaeon, the first isolate of the lineage 'Asgard' archaea, and proposal of the new archaeal phylum Promethearchaeota phyl. nov. and kingdom Promethearchaeati regn. nov.</title>
        <authorList>
            <person name="Imachi H."/>
            <person name="Nobu M.K."/>
            <person name="Kato S."/>
            <person name="Takaki Y."/>
            <person name="Miyazaki M."/>
            <person name="Miyata M."/>
            <person name="Ogawara M."/>
            <person name="Saito Y."/>
            <person name="Sakai S."/>
            <person name="Tahara Y.O."/>
            <person name="Takano Y."/>
            <person name="Tasumi E."/>
            <person name="Uematsu K."/>
            <person name="Yoshimura T."/>
            <person name="Itoh T."/>
            <person name="Ohkuma M."/>
            <person name="Takai K."/>
        </authorList>
    </citation>
    <scope>NUCLEOTIDE SEQUENCE [LARGE SCALE GENOMIC DNA]</scope>
    <source>
        <strain evidence="5 6">MK-D1</strain>
    </source>
</reference>
<dbReference type="Proteomes" id="UP000321408">
    <property type="component" value="Chromosome"/>
</dbReference>
<gene>
    <name evidence="5" type="ORF">DSAG12_02061</name>
</gene>
<dbReference type="CDD" id="cd01335">
    <property type="entry name" value="Radical_SAM"/>
    <property type="match status" value="1"/>
</dbReference>
<keyword evidence="3" id="KW-0408">Iron</keyword>
<dbReference type="KEGG" id="psyt:DSAG12_02061"/>
<dbReference type="Gene3D" id="3.20.20.70">
    <property type="entry name" value="Aldolase class I"/>
    <property type="match status" value="1"/>
</dbReference>
<dbReference type="Pfam" id="PF04055">
    <property type="entry name" value="Radical_SAM"/>
    <property type="match status" value="1"/>
</dbReference>
<dbReference type="OrthoDB" id="15118at2157"/>
<dbReference type="SUPFAM" id="SSF102114">
    <property type="entry name" value="Radical SAM enzymes"/>
    <property type="match status" value="1"/>
</dbReference>
<dbReference type="AlphaFoldDB" id="A0A5B9DB60"/>
<sequence length="340" mass="39114">MVNKIQKIRISIGSAVVLGLREIKVDTYPSTCYLMTYTTSQCIGKCSFCPQANGTNKKYADNLSRVQWPVFDWEIFLNNLKENQKLNTELRFKRICIQVLNYRGFFDDVLYIIEKIHTIYPDLNISTAIPPISSKKMEKLHNAGLERIGIALDACKPTLFAKIKGPDNHGPYSWKKHWKSMKEALTIFGNGKVTTHFIVGLGETEEEMIKSIHYTIERNILPGIFLFTPIKGTPMALEKRPPIESFRRIQLARFLLLMNLQNLSRFIFKDGDLVELNNFSNKELRALINEELPFLTAGCPDCNRPNYTYRPGDEPSGFPRSLTFEEKEMVYNELRSLVSI</sequence>
<dbReference type="GO" id="GO:0003824">
    <property type="term" value="F:catalytic activity"/>
    <property type="evidence" value="ECO:0007669"/>
    <property type="project" value="InterPro"/>
</dbReference>
<proteinExistence type="predicted"/>
<dbReference type="SMART" id="SM00729">
    <property type="entry name" value="Elp3"/>
    <property type="match status" value="1"/>
</dbReference>
<evidence type="ECO:0000256" key="3">
    <source>
        <dbReference type="ARBA" id="ARBA00023004"/>
    </source>
</evidence>
<accession>A0A5B9DB60</accession>
<dbReference type="GO" id="GO:0046872">
    <property type="term" value="F:metal ion binding"/>
    <property type="evidence" value="ECO:0007669"/>
    <property type="project" value="UniProtKB-KW"/>
</dbReference>
<dbReference type="EMBL" id="CP042905">
    <property type="protein sequence ID" value="QEE16231.2"/>
    <property type="molecule type" value="Genomic_DNA"/>
</dbReference>
<protein>
    <submittedName>
        <fullName evidence="5">Radical SAM protein</fullName>
    </submittedName>
</protein>
<evidence type="ECO:0000256" key="1">
    <source>
        <dbReference type="ARBA" id="ARBA00022691"/>
    </source>
</evidence>
<evidence type="ECO:0000256" key="2">
    <source>
        <dbReference type="ARBA" id="ARBA00022723"/>
    </source>
</evidence>
<dbReference type="SFLD" id="SFLDS00029">
    <property type="entry name" value="Radical_SAM"/>
    <property type="match status" value="1"/>
</dbReference>
<dbReference type="GO" id="GO:0051536">
    <property type="term" value="F:iron-sulfur cluster binding"/>
    <property type="evidence" value="ECO:0007669"/>
    <property type="project" value="UniProtKB-KW"/>
</dbReference>
<dbReference type="InterPro" id="IPR006638">
    <property type="entry name" value="Elp3/MiaA/NifB-like_rSAM"/>
</dbReference>
<dbReference type="InterPro" id="IPR013785">
    <property type="entry name" value="Aldolase_TIM"/>
</dbReference>
<keyword evidence="6" id="KW-1185">Reference proteome</keyword>
<evidence type="ECO:0000313" key="6">
    <source>
        <dbReference type="Proteomes" id="UP000321408"/>
    </source>
</evidence>
<reference evidence="5 6" key="1">
    <citation type="journal article" date="2020" name="Nature">
        <title>Isolation of an archaeon at the prokaryote-eukaryote interface.</title>
        <authorList>
            <person name="Imachi H."/>
            <person name="Nobu M.K."/>
            <person name="Nakahara N."/>
            <person name="Morono Y."/>
            <person name="Ogawara M."/>
            <person name="Takaki Y."/>
            <person name="Takano Y."/>
            <person name="Uematsu K."/>
            <person name="Ikuta T."/>
            <person name="Ito M."/>
            <person name="Matsui Y."/>
            <person name="Miyazaki M."/>
            <person name="Murata K."/>
            <person name="Saito Y."/>
            <person name="Sakai S."/>
            <person name="Song C."/>
            <person name="Tasumi E."/>
            <person name="Yamanaka Y."/>
            <person name="Yamaguchi T."/>
            <person name="Kamagata Y."/>
            <person name="Tamaki H."/>
            <person name="Takai K."/>
        </authorList>
    </citation>
    <scope>NUCLEOTIDE SEQUENCE [LARGE SCALE GENOMIC DNA]</scope>
    <source>
        <strain evidence="5 6">MK-D1</strain>
    </source>
</reference>
<dbReference type="InterPro" id="IPR058240">
    <property type="entry name" value="rSAM_sf"/>
</dbReference>
<keyword evidence="1" id="KW-0949">S-adenosyl-L-methionine</keyword>